<keyword evidence="5 10" id="KW-0732">Signal</keyword>
<accession>A0ABV5VRK0</accession>
<dbReference type="Pfam" id="PF05425">
    <property type="entry name" value="CopD"/>
    <property type="match status" value="1"/>
</dbReference>
<evidence type="ECO:0000256" key="6">
    <source>
        <dbReference type="ARBA" id="ARBA00022989"/>
    </source>
</evidence>
<feature type="transmembrane region" description="Helical" evidence="9">
    <location>
        <begin position="241"/>
        <end position="261"/>
    </location>
</feature>
<comment type="subcellular location">
    <subcellularLocation>
        <location evidence="1">Cell membrane</location>
        <topology evidence="1">Multi-pass membrane protein</topology>
    </subcellularLocation>
</comment>
<evidence type="ECO:0000256" key="3">
    <source>
        <dbReference type="ARBA" id="ARBA00022692"/>
    </source>
</evidence>
<keyword evidence="4" id="KW-0479">Metal-binding</keyword>
<keyword evidence="2" id="KW-1003">Cell membrane</keyword>
<feature type="transmembrane region" description="Helical" evidence="9">
    <location>
        <begin position="201"/>
        <end position="221"/>
    </location>
</feature>
<evidence type="ECO:0000256" key="8">
    <source>
        <dbReference type="ARBA" id="ARBA00023136"/>
    </source>
</evidence>
<dbReference type="PANTHER" id="PTHR34820">
    <property type="entry name" value="INNER MEMBRANE PROTEIN YEBZ"/>
    <property type="match status" value="1"/>
</dbReference>
<dbReference type="InterPro" id="IPR008457">
    <property type="entry name" value="Cu-R_CopD_dom"/>
</dbReference>
<proteinExistence type="predicted"/>
<dbReference type="Gene3D" id="2.60.40.1220">
    <property type="match status" value="1"/>
</dbReference>
<evidence type="ECO:0000259" key="11">
    <source>
        <dbReference type="Pfam" id="PF04234"/>
    </source>
</evidence>
<evidence type="ECO:0000256" key="4">
    <source>
        <dbReference type="ARBA" id="ARBA00022723"/>
    </source>
</evidence>
<evidence type="ECO:0000256" key="7">
    <source>
        <dbReference type="ARBA" id="ARBA00023008"/>
    </source>
</evidence>
<dbReference type="InterPro" id="IPR014755">
    <property type="entry name" value="Cu-Rt/internalin_Ig-like"/>
</dbReference>
<feature type="domain" description="CopC" evidence="11">
    <location>
        <begin position="37"/>
        <end position="128"/>
    </location>
</feature>
<keyword evidence="14" id="KW-1185">Reference proteome</keyword>
<gene>
    <name evidence="13" type="ORF">ACFFNY_04865</name>
</gene>
<evidence type="ECO:0000256" key="5">
    <source>
        <dbReference type="ARBA" id="ARBA00022729"/>
    </source>
</evidence>
<dbReference type="SUPFAM" id="SSF81296">
    <property type="entry name" value="E set domains"/>
    <property type="match status" value="1"/>
</dbReference>
<reference evidence="13 14" key="1">
    <citation type="submission" date="2024-09" db="EMBL/GenBank/DDBJ databases">
        <authorList>
            <person name="Sun Q."/>
            <person name="Mori K."/>
        </authorList>
    </citation>
    <scope>NUCLEOTIDE SEQUENCE [LARGE SCALE GENOMIC DNA]</scope>
    <source>
        <strain evidence="13 14">JCM 12520</strain>
    </source>
</reference>
<evidence type="ECO:0000256" key="1">
    <source>
        <dbReference type="ARBA" id="ARBA00004651"/>
    </source>
</evidence>
<keyword evidence="8 9" id="KW-0472">Membrane</keyword>
<comment type="caution">
    <text evidence="13">The sequence shown here is derived from an EMBL/GenBank/DDBJ whole genome shotgun (WGS) entry which is preliminary data.</text>
</comment>
<feature type="transmembrane region" description="Helical" evidence="9">
    <location>
        <begin position="403"/>
        <end position="423"/>
    </location>
</feature>
<dbReference type="EMBL" id="JBHMAG010000004">
    <property type="protein sequence ID" value="MFB9750901.1"/>
    <property type="molecule type" value="Genomic_DNA"/>
</dbReference>
<dbReference type="Pfam" id="PF04234">
    <property type="entry name" value="CopC"/>
    <property type="match status" value="1"/>
</dbReference>
<organism evidence="13 14">
    <name type="scientific">Paenibacillus hodogayensis</name>
    <dbReference type="NCBI Taxonomy" id="279208"/>
    <lineage>
        <taxon>Bacteria</taxon>
        <taxon>Bacillati</taxon>
        <taxon>Bacillota</taxon>
        <taxon>Bacilli</taxon>
        <taxon>Bacillales</taxon>
        <taxon>Paenibacillaceae</taxon>
        <taxon>Paenibacillus</taxon>
    </lineage>
</organism>
<feature type="transmembrane region" description="Helical" evidence="9">
    <location>
        <begin position="298"/>
        <end position="315"/>
    </location>
</feature>
<evidence type="ECO:0000256" key="2">
    <source>
        <dbReference type="ARBA" id="ARBA00022475"/>
    </source>
</evidence>
<feature type="chain" id="PRO_5046555211" evidence="10">
    <location>
        <begin position="37"/>
        <end position="551"/>
    </location>
</feature>
<dbReference type="RefSeq" id="WP_344905342.1">
    <property type="nucleotide sequence ID" value="NZ_BAAAYO010000002.1"/>
</dbReference>
<feature type="transmembrane region" description="Helical" evidence="9">
    <location>
        <begin position="336"/>
        <end position="357"/>
    </location>
</feature>
<keyword evidence="3 9" id="KW-0812">Transmembrane</keyword>
<dbReference type="PANTHER" id="PTHR34820:SF4">
    <property type="entry name" value="INNER MEMBRANE PROTEIN YEBZ"/>
    <property type="match status" value="1"/>
</dbReference>
<feature type="domain" description="Copper resistance protein D" evidence="12">
    <location>
        <begin position="328"/>
        <end position="420"/>
    </location>
</feature>
<keyword evidence="7" id="KW-0186">Copper</keyword>
<keyword evidence="6 9" id="KW-1133">Transmembrane helix</keyword>
<dbReference type="InterPro" id="IPR007348">
    <property type="entry name" value="CopC_dom"/>
</dbReference>
<evidence type="ECO:0000256" key="10">
    <source>
        <dbReference type="SAM" id="SignalP"/>
    </source>
</evidence>
<feature type="transmembrane region" description="Helical" evidence="9">
    <location>
        <begin position="268"/>
        <end position="286"/>
    </location>
</feature>
<sequence>MKGTNLQMNHTINRLCRMLLLLLCFVAVLAPKPASAHSVLTKAVPEPNSQLAEAPDRIELTFNERLESELYYIKLYDEIGRVVSDRKAALSEDQKALSLELPKLSNGRYTVTYHVISADGHPVEGTYVLSFGPGGDGGLIADSSSLHAGHQLSADMSVYDILKYVSRIAYFFGLLAVVGWVLWGVWADLRQSPIRDHYRNGLLAMQRTHFLALIAFIYFHYQDLLGDQGLGELLSLFTGTWVGRSWLAALVLALVGFAWLGRSKAGDAAWIALLLAAKSVNGHAMGHEPQWLTVSLDFAHLLGAAVWVGGLLLIVPLWNKNRAWVDSFLPRFSNGALIAIIVLVLSGTATTLLYLPGLNYLLYSQWGKFLIAKVVFVVLVILLGLGIRMAMKQRKEKDLRDMVRMDFGAMAIIVVLVGLLTFISPVPPNEPLYWHEMGETVHMTTQITPKVPGDNQFRVDVWLPKELGKPKQVLMKLQNVEKPDIAPIEVPLKEHVNEQQDASFVADETFGQFSYKAEGPYLPFAGKWKMEVRIMDKNDDETVYKTESRLY</sequence>
<evidence type="ECO:0000259" key="12">
    <source>
        <dbReference type="Pfam" id="PF05425"/>
    </source>
</evidence>
<feature type="transmembrane region" description="Helical" evidence="9">
    <location>
        <begin position="168"/>
        <end position="189"/>
    </location>
</feature>
<protein>
    <submittedName>
        <fullName evidence="13">Copper resistance CopC/CopD family protein</fullName>
    </submittedName>
</protein>
<dbReference type="InterPro" id="IPR032694">
    <property type="entry name" value="CopC/D"/>
</dbReference>
<evidence type="ECO:0000256" key="9">
    <source>
        <dbReference type="SAM" id="Phobius"/>
    </source>
</evidence>
<evidence type="ECO:0000313" key="13">
    <source>
        <dbReference type="EMBL" id="MFB9750901.1"/>
    </source>
</evidence>
<evidence type="ECO:0000313" key="14">
    <source>
        <dbReference type="Proteomes" id="UP001589619"/>
    </source>
</evidence>
<feature type="transmembrane region" description="Helical" evidence="9">
    <location>
        <begin position="369"/>
        <end position="391"/>
    </location>
</feature>
<name>A0ABV5VRK0_9BACL</name>
<feature type="signal peptide" evidence="10">
    <location>
        <begin position="1"/>
        <end position="36"/>
    </location>
</feature>
<dbReference type="InterPro" id="IPR014756">
    <property type="entry name" value="Ig_E-set"/>
</dbReference>
<dbReference type="Proteomes" id="UP001589619">
    <property type="component" value="Unassembled WGS sequence"/>
</dbReference>